<dbReference type="InterPro" id="IPR036179">
    <property type="entry name" value="Ig-like_dom_sf"/>
</dbReference>
<dbReference type="EMBL" id="JAMKFB020000006">
    <property type="protein sequence ID" value="KAL0191270.1"/>
    <property type="molecule type" value="Genomic_DNA"/>
</dbReference>
<feature type="non-terminal residue" evidence="2">
    <location>
        <position position="53"/>
    </location>
</feature>
<sequence>MSTPGPIFRINMGQGIDIKNLSSRSVLTVKNMTQDRYGNYTCVAVNRLGTANA</sequence>
<feature type="domain" description="Immunoglobulin I-set" evidence="1">
    <location>
        <begin position="11"/>
        <end position="52"/>
    </location>
</feature>
<gene>
    <name evidence="2" type="ORF">M9458_013968</name>
</gene>
<evidence type="ECO:0000313" key="3">
    <source>
        <dbReference type="Proteomes" id="UP001529510"/>
    </source>
</evidence>
<name>A0ABD0R0A1_CIRMR</name>
<evidence type="ECO:0000313" key="2">
    <source>
        <dbReference type="EMBL" id="KAL0191270.1"/>
    </source>
</evidence>
<comment type="caution">
    <text evidence="2">The sequence shown here is derived from an EMBL/GenBank/DDBJ whole genome shotgun (WGS) entry which is preliminary data.</text>
</comment>
<dbReference type="Pfam" id="PF07679">
    <property type="entry name" value="I-set"/>
    <property type="match status" value="1"/>
</dbReference>
<organism evidence="2 3">
    <name type="scientific">Cirrhinus mrigala</name>
    <name type="common">Mrigala</name>
    <dbReference type="NCBI Taxonomy" id="683832"/>
    <lineage>
        <taxon>Eukaryota</taxon>
        <taxon>Metazoa</taxon>
        <taxon>Chordata</taxon>
        <taxon>Craniata</taxon>
        <taxon>Vertebrata</taxon>
        <taxon>Euteleostomi</taxon>
        <taxon>Actinopterygii</taxon>
        <taxon>Neopterygii</taxon>
        <taxon>Teleostei</taxon>
        <taxon>Ostariophysi</taxon>
        <taxon>Cypriniformes</taxon>
        <taxon>Cyprinidae</taxon>
        <taxon>Labeoninae</taxon>
        <taxon>Labeonini</taxon>
        <taxon>Cirrhinus</taxon>
    </lineage>
</organism>
<dbReference type="Gene3D" id="2.60.40.10">
    <property type="entry name" value="Immunoglobulins"/>
    <property type="match status" value="1"/>
</dbReference>
<dbReference type="InterPro" id="IPR013098">
    <property type="entry name" value="Ig_I-set"/>
</dbReference>
<keyword evidence="3" id="KW-1185">Reference proteome</keyword>
<reference evidence="2 3" key="1">
    <citation type="submission" date="2024-05" db="EMBL/GenBank/DDBJ databases">
        <title>Genome sequencing and assembly of Indian major carp, Cirrhinus mrigala (Hamilton, 1822).</title>
        <authorList>
            <person name="Mohindra V."/>
            <person name="Chowdhury L.M."/>
            <person name="Lal K."/>
            <person name="Jena J.K."/>
        </authorList>
    </citation>
    <scope>NUCLEOTIDE SEQUENCE [LARGE SCALE GENOMIC DNA]</scope>
    <source>
        <strain evidence="2">CM1030</strain>
        <tissue evidence="2">Blood</tissue>
    </source>
</reference>
<dbReference type="AlphaFoldDB" id="A0ABD0R0A1"/>
<dbReference type="InterPro" id="IPR013783">
    <property type="entry name" value="Ig-like_fold"/>
</dbReference>
<evidence type="ECO:0000259" key="1">
    <source>
        <dbReference type="Pfam" id="PF07679"/>
    </source>
</evidence>
<accession>A0ABD0R0A1</accession>
<protein>
    <recommendedName>
        <fullName evidence="1">Immunoglobulin I-set domain-containing protein</fullName>
    </recommendedName>
</protein>
<proteinExistence type="predicted"/>
<dbReference type="SUPFAM" id="SSF48726">
    <property type="entry name" value="Immunoglobulin"/>
    <property type="match status" value="1"/>
</dbReference>
<dbReference type="Proteomes" id="UP001529510">
    <property type="component" value="Unassembled WGS sequence"/>
</dbReference>